<evidence type="ECO:0000256" key="2">
    <source>
        <dbReference type="ARBA" id="ARBA00022821"/>
    </source>
</evidence>
<dbReference type="PANTHER" id="PTHR36766:SF63">
    <property type="entry name" value="NB-ARC DOMAIN-CONTAINING PROTEIN"/>
    <property type="match status" value="1"/>
</dbReference>
<sequence length="327" mass="37038">MSSLALRNLNKISLNDCGIEHLPPFGKLHSLRDLRLKGMDCIKHLGTEWHGDGETSFPALTTLTIIEMPNLEEWIIPDSVESFPCLQALKIRRCPKVKGLSFLSTLRSLDIYDNSATLVGSITSLTTLTRLELSNFEILDFLPVGLLHHLNALKVLHITKLPIRTLSNMLDNMSTLRASILESLSSLTSLTVENCKKLNPLSGPLQRGAILQHLDIKGCPELKDLPESMQRLSAFEELRISNCEGLYYLPNWFRSLQSLSEINIWECKNLKTLPDCFQSLRSLRELSIKDCPGLEKRCKKPKGQGWPKISHIPMIEINNKTIQYLYH</sequence>
<dbReference type="AlphaFoldDB" id="A0AAV6X051"/>
<reference evidence="4" key="1">
    <citation type="submission" date="2019-10" db="EMBL/GenBank/DDBJ databases">
        <authorList>
            <person name="Zhang R."/>
            <person name="Pan Y."/>
            <person name="Wang J."/>
            <person name="Ma R."/>
            <person name="Yu S."/>
        </authorList>
    </citation>
    <scope>NUCLEOTIDE SEQUENCE</scope>
    <source>
        <strain evidence="4">LA-IB0</strain>
        <tissue evidence="4">Leaf</tissue>
    </source>
</reference>
<keyword evidence="2" id="KW-0611">Plant defense</keyword>
<comment type="caution">
    <text evidence="4">The sequence shown here is derived from an EMBL/GenBank/DDBJ whole genome shotgun (WGS) entry which is preliminary data.</text>
</comment>
<keyword evidence="5" id="KW-1185">Reference proteome</keyword>
<proteinExistence type="predicted"/>
<accession>A0AAV6X051</accession>
<protein>
    <recommendedName>
        <fullName evidence="3">R13L1/DRL21-like LRR repeat region domain-containing protein</fullName>
    </recommendedName>
</protein>
<evidence type="ECO:0000313" key="4">
    <source>
        <dbReference type="EMBL" id="KAG8373771.1"/>
    </source>
</evidence>
<name>A0AAV6X051_9LAMI</name>
<evidence type="ECO:0000259" key="3">
    <source>
        <dbReference type="Pfam" id="PF25019"/>
    </source>
</evidence>
<dbReference type="Gene3D" id="3.80.10.10">
    <property type="entry name" value="Ribonuclease Inhibitor"/>
    <property type="match status" value="3"/>
</dbReference>
<dbReference type="InterPro" id="IPR056789">
    <property type="entry name" value="LRR_R13L1-DRL21"/>
</dbReference>
<evidence type="ECO:0000313" key="5">
    <source>
        <dbReference type="Proteomes" id="UP000826271"/>
    </source>
</evidence>
<dbReference type="SUPFAM" id="SSF52058">
    <property type="entry name" value="L domain-like"/>
    <property type="match status" value="1"/>
</dbReference>
<feature type="domain" description="R13L1/DRL21-like LRR repeat region" evidence="3">
    <location>
        <begin position="227"/>
        <end position="291"/>
    </location>
</feature>
<dbReference type="Pfam" id="PF25019">
    <property type="entry name" value="LRR_R13L1-DRL21"/>
    <property type="match status" value="1"/>
</dbReference>
<organism evidence="4 5">
    <name type="scientific">Buddleja alternifolia</name>
    <dbReference type="NCBI Taxonomy" id="168488"/>
    <lineage>
        <taxon>Eukaryota</taxon>
        <taxon>Viridiplantae</taxon>
        <taxon>Streptophyta</taxon>
        <taxon>Embryophyta</taxon>
        <taxon>Tracheophyta</taxon>
        <taxon>Spermatophyta</taxon>
        <taxon>Magnoliopsida</taxon>
        <taxon>eudicotyledons</taxon>
        <taxon>Gunneridae</taxon>
        <taxon>Pentapetalae</taxon>
        <taxon>asterids</taxon>
        <taxon>lamiids</taxon>
        <taxon>Lamiales</taxon>
        <taxon>Scrophulariaceae</taxon>
        <taxon>Buddlejeae</taxon>
        <taxon>Buddleja</taxon>
    </lineage>
</organism>
<dbReference type="InterPro" id="IPR032675">
    <property type="entry name" value="LRR_dom_sf"/>
</dbReference>
<dbReference type="PANTHER" id="PTHR36766">
    <property type="entry name" value="PLANT BROAD-SPECTRUM MILDEW RESISTANCE PROTEIN RPW8"/>
    <property type="match status" value="1"/>
</dbReference>
<dbReference type="GO" id="GO:0006952">
    <property type="term" value="P:defense response"/>
    <property type="evidence" value="ECO:0007669"/>
    <property type="project" value="UniProtKB-KW"/>
</dbReference>
<dbReference type="Proteomes" id="UP000826271">
    <property type="component" value="Unassembled WGS sequence"/>
</dbReference>
<evidence type="ECO:0000256" key="1">
    <source>
        <dbReference type="ARBA" id="ARBA00022614"/>
    </source>
</evidence>
<gene>
    <name evidence="4" type="ORF">BUALT_Bualt11G0059800</name>
</gene>
<keyword evidence="1" id="KW-0433">Leucine-rich repeat</keyword>
<dbReference type="EMBL" id="WHWC01000011">
    <property type="protein sequence ID" value="KAG8373771.1"/>
    <property type="molecule type" value="Genomic_DNA"/>
</dbReference>